<dbReference type="InterPro" id="IPR002913">
    <property type="entry name" value="START_lipid-bd_dom"/>
</dbReference>
<feature type="domain" description="START" evidence="2">
    <location>
        <begin position="721"/>
        <end position="874"/>
    </location>
</feature>
<feature type="transmembrane region" description="Helical" evidence="1">
    <location>
        <begin position="1315"/>
        <end position="1337"/>
    </location>
</feature>
<name>A0ABQ6MYC4_9STRA</name>
<dbReference type="PANTHER" id="PTHR19308">
    <property type="entry name" value="PHOSPHATIDYLCHOLINE TRANSFER PROTEIN"/>
    <property type="match status" value="1"/>
</dbReference>
<dbReference type="PROSITE" id="PS50848">
    <property type="entry name" value="START"/>
    <property type="match status" value="1"/>
</dbReference>
<feature type="transmembrane region" description="Helical" evidence="1">
    <location>
        <begin position="1172"/>
        <end position="1192"/>
    </location>
</feature>
<reference evidence="3 4" key="1">
    <citation type="journal article" date="2023" name="Commun. Biol.">
        <title>Genome analysis of Parmales, the sister group of diatoms, reveals the evolutionary specialization of diatoms from phago-mixotrophs to photoautotrophs.</title>
        <authorList>
            <person name="Ban H."/>
            <person name="Sato S."/>
            <person name="Yoshikawa S."/>
            <person name="Yamada K."/>
            <person name="Nakamura Y."/>
            <person name="Ichinomiya M."/>
            <person name="Sato N."/>
            <person name="Blanc-Mathieu R."/>
            <person name="Endo H."/>
            <person name="Kuwata A."/>
            <person name="Ogata H."/>
        </authorList>
    </citation>
    <scope>NUCLEOTIDE SEQUENCE [LARGE SCALE GENOMIC DNA]</scope>
</reference>
<dbReference type="EMBL" id="BRYB01001867">
    <property type="protein sequence ID" value="GMI35292.1"/>
    <property type="molecule type" value="Genomic_DNA"/>
</dbReference>
<dbReference type="Pfam" id="PF01852">
    <property type="entry name" value="START"/>
    <property type="match status" value="1"/>
</dbReference>
<dbReference type="SUPFAM" id="SSF55961">
    <property type="entry name" value="Bet v1-like"/>
    <property type="match status" value="4"/>
</dbReference>
<sequence>MELARVSRGKPEPDVKVEGAWGKATANIDVSADRCLAYFWHHMNYESNSGFEKKNGGLLKMQVEMPGSHSMFAAMSFKVPFPGIDNRVFASRWAWRREKTGDFVAGFTPKGLNEAVERVMVQDSRTAGCTRGTFQGFWRFSPTATNVCRATLVFQTKVGGSVPAMAMNWGLKSALSSMEDLRDNYERRGETVDAELRGEFPQPPPRSSLNDEQTRVAQSCLALEVGSDTAEWTPLNTDPFVPIWANYDPPRKDGERRIAIGKAVCDVDCPAKEALAWWFMETGRELTSIKKEQGDLAVLELSRRNAHDYVWVTIKRLPFPLRPRESVGRYMCFEDTNRDLALVCAPCADAVADYGTKISTVRADVRGVARFSPILGERCRLTVTFRVDIVGNVPAVFVNSKISASLGDAKILREKVGRDDEIDNVNRDELAGIIERRQEVYSDVENAVVDRVRDQLGGIPDSSFEKIESPDHLVHMEGFYAGGKNGTPRASTVLDEDICVCAAKAFITTARSKVQEFYNNGGLERDVQTHNDHSFTGQQVRDFKIPTFSPREFVSRVVWRWESETVLLVVTEGCLDGKYPIRPGIVRGSAVTLEKFERLDPVGEIPQTRITWTQQPDMSGLVPSRAVRGTAVSQMMYVSKIRKFFDKSPAINAANNLRVVTMLLNHDESYKEEEEEILRAGVERFDLFRGSNAKVKKAESSDPSVKNEIAFNEGDPLRWGRSETLVRATKEEILAYLWDTTARCRWGPTDMERTVLQSDSAHHFIGYQCKQGKHTGVLNMAPREGVSVGVWMKIEEDTLVLVGNPTEHRDRPILGRRRSSIGQEKEELAPVRAKMPTATSIKEIKPGVCRVVYVNQTDVGGRVPVAVMNRTLLRNLALTTKIREHFLALIGLPDWDKEVGEAVGGVLVTKTDAEKHHRKGETREGARVRAIMENHKGLKELGETYEWVEDLLVRILENKLRLAGKSSTKLCNMTSQQARVIGGGLASGIAGNMTGQAAVDEWILRYPAMGELDQEFIWFRPMIDTIAESHLGSVGWGKKLRLYTGAGLSMLDLITDLYMIYFYATTGQQKTALSLAIMVSVCLGVQIAIVCMDLRKSPRLVVLREILLVLSGVKPGIDAMRVASKIELEHATLESLTSLTIAKGVEIATEAIPGTVLQLAALLRADTIRGQALASVAVSALTTGFTAAMTAFDWDVNPSKRRITPAFYGFVPDSATPRALTFLCMVATSALLLLARGASTALLSTLGPRPVFVYFAGDMGLYFLYRALRGDLWHWVDFEGAASVIETVLARFFCKVVASFTGCLILRLPGEVGGIYFTLDMAVALVTPLVAVQMYLREVPEEDRALDEAAAWAGAGALMGAWFSSFSLLLLLMKPEYRWGFVSLQTGKDYVITRFTENNTDAAKSTIFEYNKKCWREIRDEVRDWCLTNWEHWEDEQPAWFNDKFKRSVDRDMVPADLHSEGVSGPSSSAVWSALQGSGRGARGGAVAPTISPENHQGC</sequence>
<feature type="transmembrane region" description="Helical" evidence="1">
    <location>
        <begin position="1349"/>
        <end position="1372"/>
    </location>
</feature>
<accession>A0ABQ6MYC4</accession>
<feature type="transmembrane region" description="Helical" evidence="1">
    <location>
        <begin position="1251"/>
        <end position="1268"/>
    </location>
</feature>
<evidence type="ECO:0000313" key="3">
    <source>
        <dbReference type="EMBL" id="GMI35292.1"/>
    </source>
</evidence>
<keyword evidence="1" id="KW-1133">Transmembrane helix</keyword>
<feature type="transmembrane region" description="Helical" evidence="1">
    <location>
        <begin position="1075"/>
        <end position="1094"/>
    </location>
</feature>
<proteinExistence type="predicted"/>
<dbReference type="PANTHER" id="PTHR19308:SF14">
    <property type="entry name" value="START DOMAIN-CONTAINING PROTEIN"/>
    <property type="match status" value="1"/>
</dbReference>
<dbReference type="Proteomes" id="UP001165060">
    <property type="component" value="Unassembled WGS sequence"/>
</dbReference>
<protein>
    <recommendedName>
        <fullName evidence="2">START domain-containing protein</fullName>
    </recommendedName>
</protein>
<dbReference type="InterPro" id="IPR051213">
    <property type="entry name" value="START_lipid_transfer"/>
</dbReference>
<feature type="transmembrane region" description="Helical" evidence="1">
    <location>
        <begin position="1042"/>
        <end position="1063"/>
    </location>
</feature>
<evidence type="ECO:0000313" key="4">
    <source>
        <dbReference type="Proteomes" id="UP001165060"/>
    </source>
</evidence>
<keyword evidence="4" id="KW-1185">Reference proteome</keyword>
<evidence type="ECO:0000256" key="1">
    <source>
        <dbReference type="SAM" id="Phobius"/>
    </source>
</evidence>
<feature type="transmembrane region" description="Helical" evidence="1">
    <location>
        <begin position="1219"/>
        <end position="1239"/>
    </location>
</feature>
<evidence type="ECO:0000259" key="2">
    <source>
        <dbReference type="PROSITE" id="PS50848"/>
    </source>
</evidence>
<keyword evidence="1" id="KW-0812">Transmembrane</keyword>
<feature type="transmembrane region" description="Helical" evidence="1">
    <location>
        <begin position="1288"/>
        <end position="1308"/>
    </location>
</feature>
<dbReference type="Gene3D" id="3.30.530.20">
    <property type="match status" value="4"/>
</dbReference>
<comment type="caution">
    <text evidence="3">The sequence shown here is derived from an EMBL/GenBank/DDBJ whole genome shotgun (WGS) entry which is preliminary data.</text>
</comment>
<keyword evidence="1" id="KW-0472">Membrane</keyword>
<organism evidence="3 4">
    <name type="scientific">Tetraparma gracilis</name>
    <dbReference type="NCBI Taxonomy" id="2962635"/>
    <lineage>
        <taxon>Eukaryota</taxon>
        <taxon>Sar</taxon>
        <taxon>Stramenopiles</taxon>
        <taxon>Ochrophyta</taxon>
        <taxon>Bolidophyceae</taxon>
        <taxon>Parmales</taxon>
        <taxon>Triparmaceae</taxon>
        <taxon>Tetraparma</taxon>
    </lineage>
</organism>
<dbReference type="InterPro" id="IPR023393">
    <property type="entry name" value="START-like_dom_sf"/>
</dbReference>
<gene>
    <name evidence="3" type="ORF">TeGR_g2861</name>
</gene>